<dbReference type="OrthoDB" id="270215at2"/>
<organism evidence="3 4">
    <name type="scientific">Gemmata obscuriglobus</name>
    <dbReference type="NCBI Taxonomy" id="114"/>
    <lineage>
        <taxon>Bacteria</taxon>
        <taxon>Pseudomonadati</taxon>
        <taxon>Planctomycetota</taxon>
        <taxon>Planctomycetia</taxon>
        <taxon>Gemmatales</taxon>
        <taxon>Gemmataceae</taxon>
        <taxon>Gemmata</taxon>
    </lineage>
</organism>
<keyword evidence="2" id="KW-0732">Signal</keyword>
<dbReference type="AlphaFoldDB" id="A0A2Z3HC55"/>
<keyword evidence="1" id="KW-1133">Transmembrane helix</keyword>
<evidence type="ECO:0000313" key="4">
    <source>
        <dbReference type="Proteomes" id="UP000245802"/>
    </source>
</evidence>
<feature type="signal peptide" evidence="2">
    <location>
        <begin position="1"/>
        <end position="22"/>
    </location>
</feature>
<dbReference type="EMBL" id="CP025958">
    <property type="protein sequence ID" value="AWM40565.1"/>
    <property type="molecule type" value="Genomic_DNA"/>
</dbReference>
<dbReference type="Proteomes" id="UP000245802">
    <property type="component" value="Chromosome"/>
</dbReference>
<keyword evidence="4" id="KW-1185">Reference proteome</keyword>
<proteinExistence type="predicted"/>
<keyword evidence="1" id="KW-0472">Membrane</keyword>
<evidence type="ECO:0000256" key="2">
    <source>
        <dbReference type="SAM" id="SignalP"/>
    </source>
</evidence>
<protein>
    <submittedName>
        <fullName evidence="3">Uncharacterized protein</fullName>
    </submittedName>
</protein>
<feature type="chain" id="PRO_5016354374" evidence="2">
    <location>
        <begin position="23"/>
        <end position="390"/>
    </location>
</feature>
<reference evidence="3 4" key="1">
    <citation type="submission" date="2018-01" db="EMBL/GenBank/DDBJ databases">
        <title>G. obscuriglobus.</title>
        <authorList>
            <person name="Franke J."/>
            <person name="Blomberg W."/>
            <person name="Selmecki A."/>
        </authorList>
    </citation>
    <scope>NUCLEOTIDE SEQUENCE [LARGE SCALE GENOMIC DNA]</scope>
    <source>
        <strain evidence="3 4">DSM 5831</strain>
    </source>
</reference>
<evidence type="ECO:0000256" key="1">
    <source>
        <dbReference type="SAM" id="Phobius"/>
    </source>
</evidence>
<keyword evidence="1" id="KW-0812">Transmembrane</keyword>
<evidence type="ECO:0000313" key="3">
    <source>
        <dbReference type="EMBL" id="AWM40565.1"/>
    </source>
</evidence>
<gene>
    <name evidence="3" type="ORF">C1280_28670</name>
</gene>
<feature type="transmembrane region" description="Helical" evidence="1">
    <location>
        <begin position="357"/>
        <end position="375"/>
    </location>
</feature>
<name>A0A2Z3HC55_9BACT</name>
<accession>A0A2Z3HC55</accession>
<dbReference type="RefSeq" id="WP_010039283.1">
    <property type="nucleotide sequence ID" value="NZ_CP025958.1"/>
</dbReference>
<sequence length="390" mass="42787">MRSVSWLMVALVWGGLPCAAGAQPAKDRAPITAAFADWQARQKAVKTARYVLSGTTEFLKPLSPDSSPVPANDRTKPYQAVVLFDIEGGRFRFESTEYVPAENGYQKRSGTVTFDGAEMRQGHPRDVAEAIGGFDLLIGKKPRKDEPGAPISDLLLPLLFAHGVVPTVHQPAYIQRLPLTLAEDDFVVHGRHTLRGNTCVVFRTEPKLGTTGISDEYWVKPERLSPVIRAVQLAGGQPWTRTDIEWGETVSGWMPRSWSHAFTANGKDLNRLTTIKVDRYEPNPNVTDADFSIPAVPGMKEVIVGEEAPAGSRPHPGSSGRRVYRITDGGEWVEVSSQGWKSLDGTTDIPLPTRWGSWPWAAVGVVVFLGGWAVYRWRSRRAAPAPPTAS</sequence>
<dbReference type="KEGG" id="gog:C1280_28670"/>